<dbReference type="CDD" id="cd24032">
    <property type="entry name" value="ASKHA_NBD_TsaB"/>
    <property type="match status" value="1"/>
</dbReference>
<evidence type="ECO:0000313" key="8">
    <source>
        <dbReference type="EMBL" id="TCK18474.1"/>
    </source>
</evidence>
<accession>A0A4R1H9C1</accession>
<dbReference type="GO" id="GO:0005829">
    <property type="term" value="C:cytosol"/>
    <property type="evidence" value="ECO:0007669"/>
    <property type="project" value="TreeGrafter"/>
</dbReference>
<keyword evidence="5" id="KW-0819">tRNA processing</keyword>
<comment type="subcellular location">
    <subcellularLocation>
        <location evidence="1">Cytoplasm</location>
    </subcellularLocation>
</comment>
<dbReference type="InterPro" id="IPR043129">
    <property type="entry name" value="ATPase_NBD"/>
</dbReference>
<reference evidence="8 9" key="1">
    <citation type="submission" date="2019-03" db="EMBL/GenBank/DDBJ databases">
        <title>Genomic Encyclopedia of Type Strains, Phase IV (KMG-IV): sequencing the most valuable type-strain genomes for metagenomic binning, comparative biology and taxonomic classification.</title>
        <authorList>
            <person name="Goeker M."/>
        </authorList>
    </citation>
    <scope>NUCLEOTIDE SEQUENCE [LARGE SCALE GENOMIC DNA]</scope>
    <source>
        <strain evidence="8 9">DSM 19610</strain>
    </source>
</reference>
<evidence type="ECO:0000256" key="1">
    <source>
        <dbReference type="ARBA" id="ARBA00004496"/>
    </source>
</evidence>
<dbReference type="Gene3D" id="3.30.420.40">
    <property type="match status" value="2"/>
</dbReference>
<dbReference type="RefSeq" id="WP_132972327.1">
    <property type="nucleotide sequence ID" value="NZ_SMFX01000001.1"/>
</dbReference>
<evidence type="ECO:0000256" key="5">
    <source>
        <dbReference type="ARBA" id="ARBA00022694"/>
    </source>
</evidence>
<sequence length="230" mass="24043">MLRLLAIETAGEACSVALYQGGEVTERFEIAPRRHAALVLPWAEALMADAGIALSQLDAIAFGRGPGSFTGLRIAAGVTQGLAFGADVPVVPVSTLAALAYGAHVASGKANILAAVDARMKEVYWGAYRFDGRGNAELIGEECVCAPDLVPLPAGDDWYGAGSGWESYVDVLSGQCGLPEADNLSDWQSHAADVARLASVLYQAGEMVSPELASPVYLRNNVADKPKPKV</sequence>
<dbReference type="Proteomes" id="UP000295707">
    <property type="component" value="Unassembled WGS sequence"/>
</dbReference>
<keyword evidence="4" id="KW-0963">Cytoplasm</keyword>
<protein>
    <recommendedName>
        <fullName evidence="3">tRNA threonylcarbamoyladenosine biosynthesis protein TsaB</fullName>
    </recommendedName>
    <alternativeName>
        <fullName evidence="6">t(6)A37 threonylcarbamoyladenosine biosynthesis protein TsaB</fullName>
    </alternativeName>
</protein>
<keyword evidence="9" id="KW-1185">Reference proteome</keyword>
<feature type="domain" description="Gcp-like" evidence="7">
    <location>
        <begin position="29"/>
        <end position="145"/>
    </location>
</feature>
<proteinExistence type="inferred from homology"/>
<evidence type="ECO:0000256" key="2">
    <source>
        <dbReference type="ARBA" id="ARBA00010493"/>
    </source>
</evidence>
<dbReference type="Pfam" id="PF00814">
    <property type="entry name" value="TsaD"/>
    <property type="match status" value="1"/>
</dbReference>
<dbReference type="FunFam" id="3.30.420.40:FF:000097">
    <property type="entry name" value="tRNA threonylcarbamoyladenosine biosynthesis protein TsaB"/>
    <property type="match status" value="1"/>
</dbReference>
<dbReference type="PANTHER" id="PTHR11735">
    <property type="entry name" value="TRNA N6-ADENOSINE THREONYLCARBAMOYLTRANSFERASE"/>
    <property type="match status" value="1"/>
</dbReference>
<dbReference type="EMBL" id="SMFX01000001">
    <property type="protein sequence ID" value="TCK18474.1"/>
    <property type="molecule type" value="Genomic_DNA"/>
</dbReference>
<dbReference type="PANTHER" id="PTHR11735:SF11">
    <property type="entry name" value="TRNA THREONYLCARBAMOYLADENOSINE BIOSYNTHESIS PROTEIN TSAB"/>
    <property type="match status" value="1"/>
</dbReference>
<evidence type="ECO:0000256" key="6">
    <source>
        <dbReference type="ARBA" id="ARBA00032446"/>
    </source>
</evidence>
<evidence type="ECO:0000259" key="7">
    <source>
        <dbReference type="Pfam" id="PF00814"/>
    </source>
</evidence>
<dbReference type="AlphaFoldDB" id="A0A4R1H9C1"/>
<evidence type="ECO:0000313" key="9">
    <source>
        <dbReference type="Proteomes" id="UP000295707"/>
    </source>
</evidence>
<evidence type="ECO:0000256" key="4">
    <source>
        <dbReference type="ARBA" id="ARBA00022490"/>
    </source>
</evidence>
<dbReference type="SUPFAM" id="SSF53067">
    <property type="entry name" value="Actin-like ATPase domain"/>
    <property type="match status" value="2"/>
</dbReference>
<dbReference type="InterPro" id="IPR000905">
    <property type="entry name" value="Gcp-like_dom"/>
</dbReference>
<dbReference type="NCBIfam" id="TIGR03725">
    <property type="entry name" value="T6A_YeaZ"/>
    <property type="match status" value="1"/>
</dbReference>
<dbReference type="InterPro" id="IPR022496">
    <property type="entry name" value="T6A_TsaB"/>
</dbReference>
<comment type="caution">
    <text evidence="8">The sequence shown here is derived from an EMBL/GenBank/DDBJ whole genome shotgun (WGS) entry which is preliminary data.</text>
</comment>
<evidence type="ECO:0000256" key="3">
    <source>
        <dbReference type="ARBA" id="ARBA00019012"/>
    </source>
</evidence>
<comment type="similarity">
    <text evidence="2">Belongs to the KAE1 / TsaD family. TsaB subfamily.</text>
</comment>
<name>A0A4R1H9C1_9GAMM</name>
<gene>
    <name evidence="8" type="ORF">DFR30_1752</name>
</gene>
<dbReference type="OrthoDB" id="9809995at2"/>
<dbReference type="GO" id="GO:0002949">
    <property type="term" value="P:tRNA threonylcarbamoyladenosine modification"/>
    <property type="evidence" value="ECO:0007669"/>
    <property type="project" value="InterPro"/>
</dbReference>
<organism evidence="8 9">
    <name type="scientific">Thiogranum longum</name>
    <dbReference type="NCBI Taxonomy" id="1537524"/>
    <lineage>
        <taxon>Bacteria</taxon>
        <taxon>Pseudomonadati</taxon>
        <taxon>Pseudomonadota</taxon>
        <taxon>Gammaproteobacteria</taxon>
        <taxon>Chromatiales</taxon>
        <taxon>Ectothiorhodospiraceae</taxon>
        <taxon>Thiogranum</taxon>
    </lineage>
</organism>